<evidence type="ECO:0000256" key="2">
    <source>
        <dbReference type="PROSITE-ProRule" id="PRU00176"/>
    </source>
</evidence>
<dbReference type="PROSITE" id="PS50103">
    <property type="entry name" value="ZF_C3H1"/>
    <property type="match status" value="1"/>
</dbReference>
<feature type="region of interest" description="Disordered" evidence="4">
    <location>
        <begin position="695"/>
        <end position="733"/>
    </location>
</feature>
<evidence type="ECO:0000259" key="6">
    <source>
        <dbReference type="PROSITE" id="PS50103"/>
    </source>
</evidence>
<dbReference type="InterPro" id="IPR000504">
    <property type="entry name" value="RRM_dom"/>
</dbReference>
<dbReference type="SUPFAM" id="SSF54928">
    <property type="entry name" value="RNA-binding domain, RBD"/>
    <property type="match status" value="1"/>
</dbReference>
<proteinExistence type="predicted"/>
<feature type="domain" description="C3H1-type" evidence="6">
    <location>
        <begin position="224"/>
        <end position="252"/>
    </location>
</feature>
<accession>A0AA38W6H3</accession>
<dbReference type="SMART" id="SM00360">
    <property type="entry name" value="RRM"/>
    <property type="match status" value="1"/>
</dbReference>
<keyword evidence="1 2" id="KW-0694">RNA-binding</keyword>
<evidence type="ECO:0000259" key="5">
    <source>
        <dbReference type="PROSITE" id="PS50102"/>
    </source>
</evidence>
<comment type="caution">
    <text evidence="7">The sequence shown here is derived from an EMBL/GenBank/DDBJ whole genome shotgun (WGS) entry which is preliminary data.</text>
</comment>
<dbReference type="AlphaFoldDB" id="A0AA38W6H3"/>
<dbReference type="EMBL" id="JARYMX010000007">
    <property type="protein sequence ID" value="KAJ9540560.1"/>
    <property type="molecule type" value="Genomic_DNA"/>
</dbReference>
<sequence>MELKASTQERSRSPSVSESNPDEKEISDDDDDDRNHKHRRRDDARSQSVEGDAVEQVFTKPYRRGSKPSENGHIYKETGSHSSETWKNYNFNPMENSKFDKRRHGFTQSSQGPSDLNQRIRVNQTFSGDPGPIRGRGRDAGIWNQRDPRFSSVDIASQIVQQGSVPPGLFAGRGLPNVSNAYGASWSAFGLVPGMPNGGLDTLHPLGLQGTYRSINPSMNMGMGLARQRCRDFEEQGFCLRGDMCPMEHGVNRIVVEDVQIFVVPWCNEMCFDSISSLTYVHMLHRGYMSLSQFNLPVSLQNANLPGAPAGPGPLSASGAPTSSLFSGKALHAKNSKRGVGGNGQGLNDAFIDSAASAGADFYDPDQPLWGNDSQTSPALQSINQSNAKENGPLLDPGPSGNHGVGLLDGSNEHVVKSGGTAMGSQTTSASVLGRINSTKNRTEMRESMVSKASSSNFIHNETIEKQELSNSAQVVPHHGKHNDVNSSLKMQSGNGKSVHKLSQKAQCTLFVNGVPLQQNRRESLISHFHKFGEVIDIHIPLNSERAFVQFSKREEAEAALMAPDAVMGNRFIKLWWANRDNIPVNKTSSGYPVPIPPRSMAVSSASHNGTIAPASAAVPASDQPKPVTAGPKAPPPSQKKLESLEVLKEELRKKQELLDQKRNDFRRKLDKLEKQATGIKGEIEPEKVAKRQKVGNVVDSTKAATSSSGDPETILSSPRAEFVGNGNKPLESAVRQGSKSTAIVALQESPVLKQSLRPLAPIGPSVVANRFKLDNRPTAFKITSTLPKDLADVAVLKEHFSPFGDLSKVELDGLDPADGNNDPGTTKYSARVYFTTRHSAEQAFSSGKCWNGHNLQFSWLKSSNLSKDHANGESPLATSKGNSDASVGPMVEISKTDSQKVATHGDGESETIEQKDIDKQDTEPDESNHAT</sequence>
<evidence type="ECO:0000256" key="3">
    <source>
        <dbReference type="PROSITE-ProRule" id="PRU00723"/>
    </source>
</evidence>
<feature type="region of interest" description="Disordered" evidence="4">
    <location>
        <begin position="387"/>
        <end position="428"/>
    </location>
</feature>
<evidence type="ECO:0000313" key="8">
    <source>
        <dbReference type="Proteomes" id="UP001172457"/>
    </source>
</evidence>
<keyword evidence="3" id="KW-0479">Metal-binding</keyword>
<feature type="region of interest" description="Disordered" evidence="4">
    <location>
        <begin position="868"/>
        <end position="932"/>
    </location>
</feature>
<feature type="compositionally biased region" description="Polar residues" evidence="4">
    <location>
        <begin position="80"/>
        <end position="95"/>
    </location>
</feature>
<feature type="compositionally biased region" description="Polar residues" evidence="4">
    <location>
        <begin position="699"/>
        <end position="717"/>
    </location>
</feature>
<dbReference type="InterPro" id="IPR012677">
    <property type="entry name" value="Nucleotide-bd_a/b_plait_sf"/>
</dbReference>
<dbReference type="InterPro" id="IPR035979">
    <property type="entry name" value="RBD_domain_sf"/>
</dbReference>
<dbReference type="Pfam" id="PF00076">
    <property type="entry name" value="RRM_1"/>
    <property type="match status" value="1"/>
</dbReference>
<dbReference type="PROSITE" id="PS50102">
    <property type="entry name" value="RRM"/>
    <property type="match status" value="1"/>
</dbReference>
<evidence type="ECO:0008006" key="9">
    <source>
        <dbReference type="Google" id="ProtNLM"/>
    </source>
</evidence>
<dbReference type="SMART" id="SM00356">
    <property type="entry name" value="ZnF_C3H1"/>
    <property type="match status" value="1"/>
</dbReference>
<protein>
    <recommendedName>
        <fullName evidence="9">Zinc finger CCCH domain-containing protein 41</fullName>
    </recommendedName>
</protein>
<dbReference type="Proteomes" id="UP001172457">
    <property type="component" value="Chromosome 7"/>
</dbReference>
<feature type="region of interest" description="Disordered" evidence="4">
    <location>
        <begin position="617"/>
        <end position="641"/>
    </location>
</feature>
<evidence type="ECO:0000256" key="4">
    <source>
        <dbReference type="SAM" id="MobiDB-lite"/>
    </source>
</evidence>
<reference evidence="7" key="1">
    <citation type="submission" date="2023-03" db="EMBL/GenBank/DDBJ databases">
        <title>Chromosome-scale reference genome and RAD-based genetic map of yellow starthistle (Centaurea solstitialis) reveal putative structural variation and QTLs associated with invader traits.</title>
        <authorList>
            <person name="Reatini B."/>
            <person name="Cang F.A."/>
            <person name="Jiang Q."/>
            <person name="Mckibben M.T.W."/>
            <person name="Barker M.S."/>
            <person name="Rieseberg L.H."/>
            <person name="Dlugosch K.M."/>
        </authorList>
    </citation>
    <scope>NUCLEOTIDE SEQUENCE</scope>
    <source>
        <strain evidence="7">CAN-66</strain>
        <tissue evidence="7">Leaf</tissue>
    </source>
</reference>
<feature type="zinc finger region" description="C3H1-type" evidence="3">
    <location>
        <begin position="224"/>
        <end position="252"/>
    </location>
</feature>
<organism evidence="7 8">
    <name type="scientific">Centaurea solstitialis</name>
    <name type="common">yellow star-thistle</name>
    <dbReference type="NCBI Taxonomy" id="347529"/>
    <lineage>
        <taxon>Eukaryota</taxon>
        <taxon>Viridiplantae</taxon>
        <taxon>Streptophyta</taxon>
        <taxon>Embryophyta</taxon>
        <taxon>Tracheophyta</taxon>
        <taxon>Spermatophyta</taxon>
        <taxon>Magnoliopsida</taxon>
        <taxon>eudicotyledons</taxon>
        <taxon>Gunneridae</taxon>
        <taxon>Pentapetalae</taxon>
        <taxon>asterids</taxon>
        <taxon>campanulids</taxon>
        <taxon>Asterales</taxon>
        <taxon>Asteraceae</taxon>
        <taxon>Carduoideae</taxon>
        <taxon>Cardueae</taxon>
        <taxon>Centaureinae</taxon>
        <taxon>Centaurea</taxon>
    </lineage>
</organism>
<feature type="domain" description="RRM" evidence="5">
    <location>
        <begin position="508"/>
        <end position="590"/>
    </location>
</feature>
<dbReference type="InterPro" id="IPR000571">
    <property type="entry name" value="Znf_CCCH"/>
</dbReference>
<feature type="compositionally biased region" description="Polar residues" evidence="4">
    <location>
        <begin position="877"/>
        <end position="886"/>
    </location>
</feature>
<evidence type="ECO:0000256" key="1">
    <source>
        <dbReference type="ARBA" id="ARBA00022884"/>
    </source>
</evidence>
<keyword evidence="3" id="KW-0863">Zinc-finger</keyword>
<dbReference type="CDD" id="cd12257">
    <property type="entry name" value="RRM1_RBM26_like"/>
    <property type="match status" value="1"/>
</dbReference>
<dbReference type="InterPro" id="IPR045137">
    <property type="entry name" value="RBM26/27"/>
</dbReference>
<dbReference type="PANTHER" id="PTHR14398">
    <property type="entry name" value="RNA RECOGNITION RRM/RNP DOMAIN"/>
    <property type="match status" value="1"/>
</dbReference>
<dbReference type="FunFam" id="3.30.70.330:FF:000719">
    <property type="entry name" value="Predicted protein"/>
    <property type="match status" value="1"/>
</dbReference>
<dbReference type="GO" id="GO:0003723">
    <property type="term" value="F:RNA binding"/>
    <property type="evidence" value="ECO:0007669"/>
    <property type="project" value="UniProtKB-UniRule"/>
</dbReference>
<keyword evidence="3" id="KW-0862">Zinc</keyword>
<dbReference type="Gene3D" id="3.30.70.330">
    <property type="match status" value="2"/>
</dbReference>
<feature type="compositionally biased region" description="Polar residues" evidence="4">
    <location>
        <begin position="106"/>
        <end position="127"/>
    </location>
</feature>
<name>A0AA38W6H3_9ASTR</name>
<keyword evidence="8" id="KW-1185">Reference proteome</keyword>
<dbReference type="GO" id="GO:0005634">
    <property type="term" value="C:nucleus"/>
    <property type="evidence" value="ECO:0007669"/>
    <property type="project" value="TreeGrafter"/>
</dbReference>
<gene>
    <name evidence="7" type="ORF">OSB04_027066</name>
</gene>
<dbReference type="GO" id="GO:0008270">
    <property type="term" value="F:zinc ion binding"/>
    <property type="evidence" value="ECO:0007669"/>
    <property type="project" value="UniProtKB-KW"/>
</dbReference>
<feature type="compositionally biased region" description="Basic and acidic residues" evidence="4">
    <location>
        <begin position="895"/>
        <end position="932"/>
    </location>
</feature>
<feature type="region of interest" description="Disordered" evidence="4">
    <location>
        <begin position="1"/>
        <end position="136"/>
    </location>
</feature>
<evidence type="ECO:0000313" key="7">
    <source>
        <dbReference type="EMBL" id="KAJ9540560.1"/>
    </source>
</evidence>
<dbReference type="PANTHER" id="PTHR14398:SF0">
    <property type="entry name" value="ZINC FINGER PROTEIN SWM"/>
    <property type="match status" value="1"/>
</dbReference>
<feature type="compositionally biased region" description="Basic and acidic residues" evidence="4">
    <location>
        <begin position="1"/>
        <end position="12"/>
    </location>
</feature>